<dbReference type="Proteomes" id="UP001359559">
    <property type="component" value="Unassembled WGS sequence"/>
</dbReference>
<feature type="transmembrane region" description="Helical" evidence="1">
    <location>
        <begin position="118"/>
        <end position="136"/>
    </location>
</feature>
<reference evidence="2 3" key="1">
    <citation type="submission" date="2024-01" db="EMBL/GenBank/DDBJ databases">
        <title>The genomes of 5 underutilized Papilionoideae crops provide insights into root nodulation and disease resistance.</title>
        <authorList>
            <person name="Yuan L."/>
        </authorList>
    </citation>
    <scope>NUCLEOTIDE SEQUENCE [LARGE SCALE GENOMIC DNA]</scope>
    <source>
        <strain evidence="2">LY-2023</strain>
        <tissue evidence="2">Leaf</tissue>
    </source>
</reference>
<comment type="caution">
    <text evidence="2">The sequence shown here is derived from an EMBL/GenBank/DDBJ whole genome shotgun (WGS) entry which is preliminary data.</text>
</comment>
<accession>A0AAN9F8T1</accession>
<evidence type="ECO:0008006" key="4">
    <source>
        <dbReference type="Google" id="ProtNLM"/>
    </source>
</evidence>
<sequence>MEPEWNRCRLTRQAQTNQRHFDGNARRTWLHTVRDSAFVMSLVCFHSFLRAVTWTVLLIVTVTLASVAPGLAFVLATSPSSPFLKSCIGDFVGIPLDFPREIVCLPEHVVITTSHLDFFLPTLFAALVVAASTCLLRSLA</sequence>
<organism evidence="2 3">
    <name type="scientific">Clitoria ternatea</name>
    <name type="common">Butterfly pea</name>
    <dbReference type="NCBI Taxonomy" id="43366"/>
    <lineage>
        <taxon>Eukaryota</taxon>
        <taxon>Viridiplantae</taxon>
        <taxon>Streptophyta</taxon>
        <taxon>Embryophyta</taxon>
        <taxon>Tracheophyta</taxon>
        <taxon>Spermatophyta</taxon>
        <taxon>Magnoliopsida</taxon>
        <taxon>eudicotyledons</taxon>
        <taxon>Gunneridae</taxon>
        <taxon>Pentapetalae</taxon>
        <taxon>rosids</taxon>
        <taxon>fabids</taxon>
        <taxon>Fabales</taxon>
        <taxon>Fabaceae</taxon>
        <taxon>Papilionoideae</taxon>
        <taxon>50 kb inversion clade</taxon>
        <taxon>NPAAA clade</taxon>
        <taxon>indigoferoid/millettioid clade</taxon>
        <taxon>Phaseoleae</taxon>
        <taxon>Clitoria</taxon>
    </lineage>
</organism>
<dbReference type="PANTHER" id="PTHR34658:SF5">
    <property type="entry name" value="PROTEIN, PUTATIVE-RELATED"/>
    <property type="match status" value="1"/>
</dbReference>
<evidence type="ECO:0000313" key="3">
    <source>
        <dbReference type="Proteomes" id="UP001359559"/>
    </source>
</evidence>
<proteinExistence type="predicted"/>
<keyword evidence="1" id="KW-0812">Transmembrane</keyword>
<evidence type="ECO:0000256" key="1">
    <source>
        <dbReference type="SAM" id="Phobius"/>
    </source>
</evidence>
<protein>
    <recommendedName>
        <fullName evidence="4">Transmembrane protein</fullName>
    </recommendedName>
</protein>
<dbReference type="PANTHER" id="PTHR34658">
    <property type="entry name" value="OS01G0151800 PROTEIN"/>
    <property type="match status" value="1"/>
</dbReference>
<keyword evidence="1" id="KW-0472">Membrane</keyword>
<keyword evidence="3" id="KW-1185">Reference proteome</keyword>
<dbReference type="EMBL" id="JAYKXN010000007">
    <property type="protein sequence ID" value="KAK7272082.1"/>
    <property type="molecule type" value="Genomic_DNA"/>
</dbReference>
<name>A0AAN9F8T1_CLITE</name>
<dbReference type="AlphaFoldDB" id="A0AAN9F8T1"/>
<feature type="transmembrane region" description="Helical" evidence="1">
    <location>
        <begin position="51"/>
        <end position="76"/>
    </location>
</feature>
<evidence type="ECO:0000313" key="2">
    <source>
        <dbReference type="EMBL" id="KAK7272082.1"/>
    </source>
</evidence>
<keyword evidence="1" id="KW-1133">Transmembrane helix</keyword>
<gene>
    <name evidence="2" type="ORF">RJT34_28468</name>
</gene>